<evidence type="ECO:0000313" key="2">
    <source>
        <dbReference type="Proteomes" id="UP000487268"/>
    </source>
</evidence>
<evidence type="ECO:0000313" key="1">
    <source>
        <dbReference type="EMBL" id="MQY08295.1"/>
    </source>
</evidence>
<accession>A0A7K0C4C9</accession>
<reference evidence="1 2" key="1">
    <citation type="submission" date="2019-10" db="EMBL/GenBank/DDBJ databases">
        <title>Actinomadura rubteroloni sp. nov. and Actinomadura macrotermitis sp. nov., isolated from the gut of fungus growing-termite Macrotermes natalensis.</title>
        <authorList>
            <person name="Benndorf R."/>
            <person name="Martin K."/>
            <person name="Kuefner M."/>
            <person name="De Beer W."/>
            <person name="Kaster A.-K."/>
            <person name="Vollmers J."/>
            <person name="Poulsen M."/>
            <person name="Beemelmanns C."/>
        </authorList>
    </citation>
    <scope>NUCLEOTIDE SEQUENCE [LARGE SCALE GENOMIC DNA]</scope>
    <source>
        <strain evidence="1 2">RB68</strain>
    </source>
</reference>
<dbReference type="RefSeq" id="WP_194293530.1">
    <property type="nucleotide sequence ID" value="NZ_WEGH01000004.1"/>
</dbReference>
<comment type="caution">
    <text evidence="1">The sequence shown here is derived from an EMBL/GenBank/DDBJ whole genome shotgun (WGS) entry which is preliminary data.</text>
</comment>
<organism evidence="1 2">
    <name type="scientific">Actinomadura macrotermitis</name>
    <dbReference type="NCBI Taxonomy" id="2585200"/>
    <lineage>
        <taxon>Bacteria</taxon>
        <taxon>Bacillati</taxon>
        <taxon>Actinomycetota</taxon>
        <taxon>Actinomycetes</taxon>
        <taxon>Streptosporangiales</taxon>
        <taxon>Thermomonosporaceae</taxon>
        <taxon>Actinomadura</taxon>
    </lineage>
</organism>
<name>A0A7K0C4C9_9ACTN</name>
<sequence length="315" mass="34352">MTDGEHLTVFADLPVADFGPGTLADDLPDAAEVAWRIRTELGGPGWAEVFERFLERVDTARVSALVLGYWACPIDGSHPVDLLLQARERFPSLRALFIGDVSYEEDTISWIEHTDLTLLLQELSQLETLEIRGTRGLWFEPLASGLLRRLRIESSGLPGELVDVVAASDLPNLEHLDLWLGAAFSGGDATVSDLAPILSGERFPALRHLGLENSEFQDEIAAAVANAPVVARLESLSLAMGVLTDTGAEALLSGQPPAHLRRLDLHHHFLTDAMVERLRTALPGVETDVDDGRLVMVSPADEWQDNLGAYVMVPE</sequence>
<dbReference type="AlphaFoldDB" id="A0A7K0C4C9"/>
<gene>
    <name evidence="1" type="ORF">ACRB68_64020</name>
</gene>
<dbReference type="Proteomes" id="UP000487268">
    <property type="component" value="Unassembled WGS sequence"/>
</dbReference>
<dbReference type="InterPro" id="IPR047722">
    <property type="entry name" value="STM4015-like"/>
</dbReference>
<dbReference type="NCBIfam" id="NF038076">
    <property type="entry name" value="fam_STM4015"/>
    <property type="match status" value="1"/>
</dbReference>
<proteinExistence type="predicted"/>
<dbReference type="EMBL" id="WEGH01000004">
    <property type="protein sequence ID" value="MQY08295.1"/>
    <property type="molecule type" value="Genomic_DNA"/>
</dbReference>
<dbReference type="SUPFAM" id="SSF52047">
    <property type="entry name" value="RNI-like"/>
    <property type="match status" value="1"/>
</dbReference>
<keyword evidence="2" id="KW-1185">Reference proteome</keyword>
<protein>
    <recommendedName>
        <fullName evidence="3">Leucine-rich repeat domain-containing protein</fullName>
    </recommendedName>
</protein>
<dbReference type="InterPro" id="IPR032675">
    <property type="entry name" value="LRR_dom_sf"/>
</dbReference>
<dbReference type="Gene3D" id="3.80.10.10">
    <property type="entry name" value="Ribonuclease Inhibitor"/>
    <property type="match status" value="1"/>
</dbReference>
<evidence type="ECO:0008006" key="3">
    <source>
        <dbReference type="Google" id="ProtNLM"/>
    </source>
</evidence>